<dbReference type="GO" id="GO:0043021">
    <property type="term" value="F:ribonucleoprotein complex binding"/>
    <property type="evidence" value="ECO:0007669"/>
    <property type="project" value="UniProtKB-ARBA"/>
</dbReference>
<dbReference type="InterPro" id="IPR013087">
    <property type="entry name" value="Znf_C2H2_type"/>
</dbReference>
<dbReference type="Pfam" id="PF12171">
    <property type="entry name" value="zf-C2H2_jaz"/>
    <property type="match status" value="1"/>
</dbReference>
<evidence type="ECO:0000256" key="6">
    <source>
        <dbReference type="ARBA" id="ARBA00022771"/>
    </source>
</evidence>
<keyword evidence="3" id="KW-0963">Cytoplasm</keyword>
<proteinExistence type="inferred from homology"/>
<evidence type="ECO:0000256" key="5">
    <source>
        <dbReference type="ARBA" id="ARBA00022723"/>
    </source>
</evidence>
<comment type="subcellular location">
    <subcellularLocation>
        <location evidence="2">Cytoplasm</location>
    </subcellularLocation>
    <subcellularLocation>
        <location evidence="1">Nucleus</location>
    </subcellularLocation>
</comment>
<sequence>MPAIRGSASVKKTRRHTRDLDQIHSDINVPKHLEKFVATKAREELPGFGQFYCTPCAKWFESDLNFGKHEKGKPHRRRVKLLQEEPYSQKEAEAAAGLTTDNGVVDKMGKTVEVEMQEEEEEKEEDDTVK</sequence>
<dbReference type="AlphaFoldDB" id="A0A6J3MD76"/>
<evidence type="ECO:0000256" key="2">
    <source>
        <dbReference type="ARBA" id="ARBA00004496"/>
    </source>
</evidence>
<evidence type="ECO:0000313" key="12">
    <source>
        <dbReference type="Proteomes" id="UP000504637"/>
    </source>
</evidence>
<dbReference type="SMART" id="SM00451">
    <property type="entry name" value="ZnF_U1"/>
    <property type="match status" value="1"/>
</dbReference>
<reference evidence="13" key="1">
    <citation type="submission" date="2020-01" db="EMBL/GenBank/DDBJ databases">
        <authorList>
            <consortium name="DOE Joint Genome Institute"/>
            <person name="Haridas S."/>
            <person name="Albert R."/>
            <person name="Binder M."/>
            <person name="Bloem J."/>
            <person name="Labutti K."/>
            <person name="Salamov A."/>
            <person name="Andreopoulos B."/>
            <person name="Baker S.E."/>
            <person name="Barry K."/>
            <person name="Bills G."/>
            <person name="Bluhm B.H."/>
            <person name="Cannon C."/>
            <person name="Castanera R."/>
            <person name="Culley D.E."/>
            <person name="Daum C."/>
            <person name="Ezra D."/>
            <person name="Gonzalez J.B."/>
            <person name="Henrissat B."/>
            <person name="Kuo A."/>
            <person name="Liang C."/>
            <person name="Lipzen A."/>
            <person name="Lutzoni F."/>
            <person name="Magnuson J."/>
            <person name="Mondo S."/>
            <person name="Nolan M."/>
            <person name="Ohm R."/>
            <person name="Pangilinan J."/>
            <person name="Park H.-J."/>
            <person name="Ramirez L."/>
            <person name="Alfaro M."/>
            <person name="Sun H."/>
            <person name="Tritt A."/>
            <person name="Yoshinaga Y."/>
            <person name="Zwiers L.-H."/>
            <person name="Turgeon B.G."/>
            <person name="Goodwin S.B."/>
            <person name="Spatafora J.W."/>
            <person name="Crous P.W."/>
            <person name="Grigoriev I.V."/>
        </authorList>
    </citation>
    <scope>NUCLEOTIDE SEQUENCE</scope>
    <source>
        <strain evidence="13">CBS 342.82</strain>
    </source>
</reference>
<dbReference type="GeneID" id="54364079"/>
<dbReference type="PANTHER" id="PTHR46095">
    <property type="entry name" value="ZINC FINGER PROTEIN 593"/>
    <property type="match status" value="1"/>
</dbReference>
<gene>
    <name evidence="13" type="ORF">K489DRAFT_387009</name>
</gene>
<dbReference type="PANTHER" id="PTHR46095:SF1">
    <property type="entry name" value="ZINC FINGER PROTEIN 593"/>
    <property type="match status" value="1"/>
</dbReference>
<evidence type="ECO:0000256" key="4">
    <source>
        <dbReference type="ARBA" id="ARBA00022517"/>
    </source>
</evidence>
<dbReference type="GO" id="GO:0003676">
    <property type="term" value="F:nucleic acid binding"/>
    <property type="evidence" value="ECO:0007669"/>
    <property type="project" value="InterPro"/>
</dbReference>
<evidence type="ECO:0000313" key="13">
    <source>
        <dbReference type="RefSeq" id="XP_033461833.1"/>
    </source>
</evidence>
<dbReference type="FunFam" id="3.30.160.60:FF:000299">
    <property type="entry name" value="Zinc finger protein 593"/>
    <property type="match status" value="1"/>
</dbReference>
<dbReference type="InterPro" id="IPR022755">
    <property type="entry name" value="Znf_C2H2_jaz"/>
</dbReference>
<dbReference type="OrthoDB" id="24683at2759"/>
<keyword evidence="12" id="KW-1185">Reference proteome</keyword>
<evidence type="ECO:0000256" key="1">
    <source>
        <dbReference type="ARBA" id="ARBA00004123"/>
    </source>
</evidence>
<dbReference type="InterPro" id="IPR003604">
    <property type="entry name" value="Matrin/U1-like-C_Znf_C2H2"/>
</dbReference>
<evidence type="ECO:0000256" key="8">
    <source>
        <dbReference type="ARBA" id="ARBA00023242"/>
    </source>
</evidence>
<dbReference type="PROSITE" id="PS00028">
    <property type="entry name" value="ZINC_FINGER_C2H2_1"/>
    <property type="match status" value="1"/>
</dbReference>
<evidence type="ECO:0000256" key="3">
    <source>
        <dbReference type="ARBA" id="ARBA00022490"/>
    </source>
</evidence>
<evidence type="ECO:0000259" key="11">
    <source>
        <dbReference type="PROSITE" id="PS00028"/>
    </source>
</evidence>
<organism evidence="13">
    <name type="scientific">Dissoconium aciculare CBS 342.82</name>
    <dbReference type="NCBI Taxonomy" id="1314786"/>
    <lineage>
        <taxon>Eukaryota</taxon>
        <taxon>Fungi</taxon>
        <taxon>Dikarya</taxon>
        <taxon>Ascomycota</taxon>
        <taxon>Pezizomycotina</taxon>
        <taxon>Dothideomycetes</taxon>
        <taxon>Dothideomycetidae</taxon>
        <taxon>Mycosphaerellales</taxon>
        <taxon>Dissoconiaceae</taxon>
        <taxon>Dissoconium</taxon>
    </lineage>
</organism>
<feature type="region of interest" description="Disordered" evidence="10">
    <location>
        <begin position="82"/>
        <end position="105"/>
    </location>
</feature>
<dbReference type="RefSeq" id="XP_033461833.1">
    <property type="nucleotide sequence ID" value="XM_033606279.1"/>
</dbReference>
<dbReference type="GO" id="GO:0042254">
    <property type="term" value="P:ribosome biogenesis"/>
    <property type="evidence" value="ECO:0007669"/>
    <property type="project" value="UniProtKB-KW"/>
</dbReference>
<protein>
    <recommendedName>
        <fullName evidence="11">C2H2-type domain-containing protein</fullName>
    </recommendedName>
</protein>
<dbReference type="Proteomes" id="UP000504637">
    <property type="component" value="Unplaced"/>
</dbReference>
<keyword evidence="6" id="KW-0863">Zinc-finger</keyword>
<keyword evidence="7" id="KW-0862">Zinc</keyword>
<keyword evidence="8" id="KW-0539">Nucleus</keyword>
<dbReference type="InterPro" id="IPR036236">
    <property type="entry name" value="Znf_C2H2_sf"/>
</dbReference>
<dbReference type="GO" id="GO:0005634">
    <property type="term" value="C:nucleus"/>
    <property type="evidence" value="ECO:0007669"/>
    <property type="project" value="UniProtKB-SubCell"/>
</dbReference>
<name>A0A6J3MD76_9PEZI</name>
<accession>A0A6J3MD76</accession>
<feature type="region of interest" description="Disordered" evidence="10">
    <location>
        <begin position="1"/>
        <end position="23"/>
    </location>
</feature>
<feature type="domain" description="C2H2-type" evidence="11">
    <location>
        <begin position="53"/>
        <end position="75"/>
    </location>
</feature>
<dbReference type="GO" id="GO:0008270">
    <property type="term" value="F:zinc ion binding"/>
    <property type="evidence" value="ECO:0007669"/>
    <property type="project" value="UniProtKB-KW"/>
</dbReference>
<keyword evidence="5" id="KW-0479">Metal-binding</keyword>
<evidence type="ECO:0000256" key="10">
    <source>
        <dbReference type="SAM" id="MobiDB-lite"/>
    </source>
</evidence>
<reference evidence="13" key="2">
    <citation type="submission" date="2020-04" db="EMBL/GenBank/DDBJ databases">
        <authorList>
            <consortium name="NCBI Genome Project"/>
        </authorList>
    </citation>
    <scope>NUCLEOTIDE SEQUENCE</scope>
    <source>
        <strain evidence="13">CBS 342.82</strain>
    </source>
</reference>
<dbReference type="SUPFAM" id="SSF57667">
    <property type="entry name" value="beta-beta-alpha zinc fingers"/>
    <property type="match status" value="1"/>
</dbReference>
<keyword evidence="4" id="KW-0690">Ribosome biogenesis</keyword>
<dbReference type="Gene3D" id="3.30.160.60">
    <property type="entry name" value="Classic Zinc Finger"/>
    <property type="match status" value="1"/>
</dbReference>
<comment type="similarity">
    <text evidence="9">Belongs to the ZNF593/BUD20 C2H2-type zinc-finger protein family.</text>
</comment>
<dbReference type="GO" id="GO:0005737">
    <property type="term" value="C:cytoplasm"/>
    <property type="evidence" value="ECO:0007669"/>
    <property type="project" value="UniProtKB-SubCell"/>
</dbReference>
<evidence type="ECO:0000256" key="7">
    <source>
        <dbReference type="ARBA" id="ARBA00022833"/>
    </source>
</evidence>
<feature type="compositionally biased region" description="Basic and acidic residues" evidence="10">
    <location>
        <begin position="82"/>
        <end position="93"/>
    </location>
</feature>
<reference evidence="13" key="3">
    <citation type="submission" date="2025-08" db="UniProtKB">
        <authorList>
            <consortium name="RefSeq"/>
        </authorList>
    </citation>
    <scope>IDENTIFICATION</scope>
    <source>
        <strain evidence="13">CBS 342.82</strain>
    </source>
</reference>
<dbReference type="InterPro" id="IPR051879">
    <property type="entry name" value="C2H2-ZF_Maturation_Protein"/>
</dbReference>
<evidence type="ECO:0000256" key="9">
    <source>
        <dbReference type="ARBA" id="ARBA00038064"/>
    </source>
</evidence>